<dbReference type="GO" id="GO:0140359">
    <property type="term" value="F:ABC-type transporter activity"/>
    <property type="evidence" value="ECO:0007669"/>
    <property type="project" value="InterPro"/>
</dbReference>
<keyword evidence="3" id="KW-1185">Reference proteome</keyword>
<feature type="transmembrane region" description="Helical" evidence="1">
    <location>
        <begin position="310"/>
        <end position="327"/>
    </location>
</feature>
<comment type="caution">
    <text evidence="2">The sequence shown here is derived from an EMBL/GenBank/DDBJ whole genome shotgun (WGS) entry which is preliminary data.</text>
</comment>
<dbReference type="Proteomes" id="UP000321583">
    <property type="component" value="Unassembled WGS sequence"/>
</dbReference>
<dbReference type="EMBL" id="VLJS01000111">
    <property type="protein sequence ID" value="TWH03834.1"/>
    <property type="molecule type" value="Genomic_DNA"/>
</dbReference>
<keyword evidence="1" id="KW-0472">Membrane</keyword>
<evidence type="ECO:0000313" key="3">
    <source>
        <dbReference type="Proteomes" id="UP000321583"/>
    </source>
</evidence>
<evidence type="ECO:0000256" key="1">
    <source>
        <dbReference type="SAM" id="Phobius"/>
    </source>
</evidence>
<protein>
    <submittedName>
        <fullName evidence="2">Sodium transport system permease protein</fullName>
    </submittedName>
</protein>
<dbReference type="Pfam" id="PF12679">
    <property type="entry name" value="ABC2_membrane_2"/>
    <property type="match status" value="1"/>
</dbReference>
<dbReference type="AlphaFoldDB" id="A0A562D2V2"/>
<feature type="transmembrane region" description="Helical" evidence="1">
    <location>
        <begin position="364"/>
        <end position="384"/>
    </location>
</feature>
<evidence type="ECO:0000313" key="2">
    <source>
        <dbReference type="EMBL" id="TWH03834.1"/>
    </source>
</evidence>
<organism evidence="2 3">
    <name type="scientific">Pseudoxanthomonas taiwanensis J19</name>
    <dbReference type="NCBI Taxonomy" id="935569"/>
    <lineage>
        <taxon>Bacteria</taxon>
        <taxon>Pseudomonadati</taxon>
        <taxon>Pseudomonadota</taxon>
        <taxon>Gammaproteobacteria</taxon>
        <taxon>Lysobacterales</taxon>
        <taxon>Lysobacteraceae</taxon>
        <taxon>Pseudoxanthomonas</taxon>
    </lineage>
</organism>
<keyword evidence="1" id="KW-1133">Transmembrane helix</keyword>
<keyword evidence="1" id="KW-0812">Transmembrane</keyword>
<proteinExistence type="predicted"/>
<dbReference type="RefSeq" id="WP_028914284.1">
    <property type="nucleotide sequence ID" value="NZ_VLJS01000111.1"/>
</dbReference>
<dbReference type="GO" id="GO:0016020">
    <property type="term" value="C:membrane"/>
    <property type="evidence" value="ECO:0007669"/>
    <property type="project" value="UniProtKB-SubCell"/>
</dbReference>
<feature type="transmembrane region" description="Helical" evidence="1">
    <location>
        <begin position="276"/>
        <end position="298"/>
    </location>
</feature>
<dbReference type="PANTHER" id="PTHR43471:SF3">
    <property type="entry name" value="ABC TRANSPORTER PERMEASE PROTEIN NATB"/>
    <property type="match status" value="1"/>
</dbReference>
<name>A0A562D2V2_9GAMM</name>
<dbReference type="PANTHER" id="PTHR43471">
    <property type="entry name" value="ABC TRANSPORTER PERMEASE"/>
    <property type="match status" value="1"/>
</dbReference>
<reference evidence="2 3" key="1">
    <citation type="submission" date="2019-07" db="EMBL/GenBank/DDBJ databases">
        <title>Genome sequencing of lignin-degrading bacterial isolates.</title>
        <authorList>
            <person name="Gladden J."/>
        </authorList>
    </citation>
    <scope>NUCLEOTIDE SEQUENCE [LARGE SCALE GENOMIC DNA]</scope>
    <source>
        <strain evidence="2 3">J19</strain>
    </source>
</reference>
<feature type="transmembrane region" description="Helical" evidence="1">
    <location>
        <begin position="25"/>
        <end position="47"/>
    </location>
</feature>
<dbReference type="OrthoDB" id="5486437at2"/>
<gene>
    <name evidence="2" type="ORF">L613_007800000120</name>
</gene>
<accession>A0A562D2V2</accession>
<feature type="transmembrane region" description="Helical" evidence="1">
    <location>
        <begin position="227"/>
        <end position="255"/>
    </location>
</feature>
<feature type="transmembrane region" description="Helical" evidence="1">
    <location>
        <begin position="185"/>
        <end position="207"/>
    </location>
</feature>
<sequence length="393" mass="42484">MNALTTMWIVMCKELRDILRDRRTLVLTLVMGPLLFPAIMLGMGALTEKKLRTQSEKELEVPTIGLERAPNLVAFLATQGIRAVPAPEDLEQAIREQRVEVGMHIPEEFAADWRAGRPALVEVLVDTTQRDSAIPASRVQGALRAYGAQVGALRLLARGVDASVAQALNPGTRDVATDAARRGRVLAFILPYFMILTGFLGGMALVLDATAGERERQSLEPLLATPAARGAIVSGKIAAACILGLATLLLSLLALKSSALMATGITRQMDVSMLAIAKMLFVLLPILLVGTSLLTLLAASAKSLKEAQSHITWLMLLPMIPSLVLMANPVKTEAWQFAVPFLAQNQMLLRIIRAEAVSPREWAIYLGCSLGLALLLWGAAVLRYRQEKLAIST</sequence>